<keyword evidence="2" id="KW-1003">Cell membrane</keyword>
<feature type="transmembrane region" description="Helical" evidence="10">
    <location>
        <begin position="12"/>
        <end position="30"/>
    </location>
</feature>
<dbReference type="GO" id="GO:0004984">
    <property type="term" value="F:olfactory receptor activity"/>
    <property type="evidence" value="ECO:0007669"/>
    <property type="project" value="InterPro"/>
</dbReference>
<comment type="caution">
    <text evidence="11">The sequence shown here is derived from an EMBL/GenBank/DDBJ whole genome shotgun (WGS) entry which is preliminary data.</text>
</comment>
<dbReference type="GO" id="GO:0007165">
    <property type="term" value="P:signal transduction"/>
    <property type="evidence" value="ECO:0007669"/>
    <property type="project" value="UniProtKB-KW"/>
</dbReference>
<keyword evidence="7 10" id="KW-0472">Membrane</keyword>
<evidence type="ECO:0000313" key="11">
    <source>
        <dbReference type="EMBL" id="CAH2254654.1"/>
    </source>
</evidence>
<feature type="transmembrane region" description="Helical" evidence="10">
    <location>
        <begin position="173"/>
        <end position="198"/>
    </location>
</feature>
<dbReference type="GO" id="GO:0005886">
    <property type="term" value="C:plasma membrane"/>
    <property type="evidence" value="ECO:0007669"/>
    <property type="project" value="UniProtKB-SubCell"/>
</dbReference>
<evidence type="ECO:0000256" key="10">
    <source>
        <dbReference type="RuleBase" id="RU351113"/>
    </source>
</evidence>
<feature type="transmembrane region" description="Helical" evidence="10">
    <location>
        <begin position="50"/>
        <end position="67"/>
    </location>
</feature>
<dbReference type="AlphaFoldDB" id="A0A8S4S5A8"/>
<dbReference type="EMBL" id="CAKXAJ010026084">
    <property type="protein sequence ID" value="CAH2254654.1"/>
    <property type="molecule type" value="Genomic_DNA"/>
</dbReference>
<evidence type="ECO:0000256" key="4">
    <source>
        <dbReference type="ARBA" id="ARBA00022692"/>
    </source>
</evidence>
<dbReference type="InterPro" id="IPR004117">
    <property type="entry name" value="7tm6_olfct_rcpt"/>
</dbReference>
<evidence type="ECO:0000313" key="12">
    <source>
        <dbReference type="Proteomes" id="UP000838756"/>
    </source>
</evidence>
<dbReference type="OrthoDB" id="7351552at2759"/>
<dbReference type="GO" id="GO:0005549">
    <property type="term" value="F:odorant binding"/>
    <property type="evidence" value="ECO:0007669"/>
    <property type="project" value="InterPro"/>
</dbReference>
<evidence type="ECO:0000256" key="2">
    <source>
        <dbReference type="ARBA" id="ARBA00022475"/>
    </source>
</evidence>
<evidence type="ECO:0000256" key="3">
    <source>
        <dbReference type="ARBA" id="ARBA00022606"/>
    </source>
</evidence>
<comment type="similarity">
    <text evidence="10">Belongs to the insect chemoreceptor superfamily. Heteromeric odorant receptor channel (TC 1.A.69) family.</text>
</comment>
<dbReference type="Pfam" id="PF02949">
    <property type="entry name" value="7tm_6"/>
    <property type="match status" value="2"/>
</dbReference>
<gene>
    <name evidence="11" type="primary">jg4486</name>
    <name evidence="11" type="ORF">PAEG_LOCUS22683</name>
</gene>
<evidence type="ECO:0000256" key="9">
    <source>
        <dbReference type="ARBA" id="ARBA00023224"/>
    </source>
</evidence>
<keyword evidence="6 10" id="KW-1133">Transmembrane helix</keyword>
<comment type="subcellular location">
    <subcellularLocation>
        <location evidence="1 10">Cell membrane</location>
        <topology evidence="1 10">Multi-pass membrane protein</topology>
    </subcellularLocation>
</comment>
<dbReference type="PANTHER" id="PTHR21137">
    <property type="entry name" value="ODORANT RECEPTOR"/>
    <property type="match status" value="1"/>
</dbReference>
<keyword evidence="3 10" id="KW-0716">Sensory transduction</keyword>
<accession>A0A8S4S5A8</accession>
<evidence type="ECO:0000256" key="8">
    <source>
        <dbReference type="ARBA" id="ARBA00023170"/>
    </source>
</evidence>
<keyword evidence="9 10" id="KW-0807">Transducer</keyword>
<dbReference type="PANTHER" id="PTHR21137:SF35">
    <property type="entry name" value="ODORANT RECEPTOR 19A-RELATED"/>
    <property type="match status" value="1"/>
</dbReference>
<evidence type="ECO:0000256" key="5">
    <source>
        <dbReference type="ARBA" id="ARBA00022725"/>
    </source>
</evidence>
<feature type="transmembrane region" description="Helical" evidence="10">
    <location>
        <begin position="110"/>
        <end position="135"/>
    </location>
</feature>
<name>A0A8S4S5A8_9NEOP</name>
<evidence type="ECO:0000256" key="1">
    <source>
        <dbReference type="ARBA" id="ARBA00004651"/>
    </source>
</evidence>
<sequence>MYPNPCNEHKRKRYIVVLILTLLPALMIVGSDMRSRILNNDLANLIRQSIIMVSVVFTLVKLIITIIRKKELREIIVEINEDYQTFNELPEECQDIAKDTIQTTKTLENLWIGILAATASSYPILACVCTIYSQVLSNDPKRYMVHETELIFVTEEKKYETPYFEAMSIYTLYVIWIIFLGFAGYDGLFSVCILHVSLKIKLFSLKLQHILDDAEDVPKMKANIANFVEEHCGVIRLIEKIQKCFEVWLVGTFFNAVVQIGMALCQITSNATGTQHCCLAAKLSNPGQALSQKALLLYLILSFQEADINAMYYFYAVATAVHIYVPCHLASDVTQRAAEVATVAYSSSWESLQDAGVKRSIAIIIARAQIPIHFKAMGMLTFNMEMFVSIMQTSYSMYTLLRT</sequence>
<reference evidence="11" key="1">
    <citation type="submission" date="2022-03" db="EMBL/GenBank/DDBJ databases">
        <authorList>
            <person name="Lindestad O."/>
        </authorList>
    </citation>
    <scope>NUCLEOTIDE SEQUENCE</scope>
</reference>
<keyword evidence="4 10" id="KW-0812">Transmembrane</keyword>
<proteinExistence type="inferred from homology"/>
<comment type="caution">
    <text evidence="10">Lacks conserved residue(s) required for the propagation of feature annotation.</text>
</comment>
<organism evidence="11 12">
    <name type="scientific">Pararge aegeria aegeria</name>
    <dbReference type="NCBI Taxonomy" id="348720"/>
    <lineage>
        <taxon>Eukaryota</taxon>
        <taxon>Metazoa</taxon>
        <taxon>Ecdysozoa</taxon>
        <taxon>Arthropoda</taxon>
        <taxon>Hexapoda</taxon>
        <taxon>Insecta</taxon>
        <taxon>Pterygota</taxon>
        <taxon>Neoptera</taxon>
        <taxon>Endopterygota</taxon>
        <taxon>Lepidoptera</taxon>
        <taxon>Glossata</taxon>
        <taxon>Ditrysia</taxon>
        <taxon>Papilionoidea</taxon>
        <taxon>Nymphalidae</taxon>
        <taxon>Satyrinae</taxon>
        <taxon>Satyrini</taxon>
        <taxon>Parargina</taxon>
        <taxon>Pararge</taxon>
    </lineage>
</organism>
<evidence type="ECO:0000256" key="7">
    <source>
        <dbReference type="ARBA" id="ARBA00023136"/>
    </source>
</evidence>
<evidence type="ECO:0000256" key="6">
    <source>
        <dbReference type="ARBA" id="ARBA00022989"/>
    </source>
</evidence>
<protein>
    <recommendedName>
        <fullName evidence="10">Odorant receptor</fullName>
    </recommendedName>
</protein>
<keyword evidence="12" id="KW-1185">Reference proteome</keyword>
<keyword evidence="5 10" id="KW-0552">Olfaction</keyword>
<keyword evidence="8 10" id="KW-0675">Receptor</keyword>
<dbReference type="Proteomes" id="UP000838756">
    <property type="component" value="Unassembled WGS sequence"/>
</dbReference>